<evidence type="ECO:0000313" key="3">
    <source>
        <dbReference type="Proteomes" id="UP000029585"/>
    </source>
</evidence>
<evidence type="ECO:0000313" key="2">
    <source>
        <dbReference type="EMBL" id="KGF52373.1"/>
    </source>
</evidence>
<dbReference type="SUPFAM" id="SSF110849">
    <property type="entry name" value="ParB/Sulfiredoxin"/>
    <property type="match status" value="1"/>
</dbReference>
<dbReference type="EMBL" id="ADLO01000126">
    <property type="protein sequence ID" value="KGF52373.1"/>
    <property type="molecule type" value="Genomic_DNA"/>
</dbReference>
<dbReference type="GO" id="GO:0007059">
    <property type="term" value="P:chromosome segregation"/>
    <property type="evidence" value="ECO:0007669"/>
    <property type="project" value="TreeGrafter"/>
</dbReference>
<dbReference type="InterPro" id="IPR036086">
    <property type="entry name" value="ParB/Sulfiredoxin_sf"/>
</dbReference>
<dbReference type="Pfam" id="PF02195">
    <property type="entry name" value="ParB_N"/>
    <property type="match status" value="1"/>
</dbReference>
<reference evidence="2 3" key="1">
    <citation type="submission" date="2011-08" db="EMBL/GenBank/DDBJ databases">
        <title>The Genome Sequence of Clostridium orbiscindens 1_3_50AFAA.</title>
        <authorList>
            <consortium name="The Broad Institute Genome Sequencing Platform"/>
            <person name="Earl A."/>
            <person name="Ward D."/>
            <person name="Feldgarden M."/>
            <person name="Gevers D."/>
            <person name="Daigneault M."/>
            <person name="Strauss J."/>
            <person name="Allen-Vercoe E."/>
            <person name="Young S.K."/>
            <person name="Zeng Q."/>
            <person name="Gargeya S."/>
            <person name="Fitzgerald M."/>
            <person name="Haas B."/>
            <person name="Abouelleil A."/>
            <person name="Alvarado L."/>
            <person name="Arachchi H.M."/>
            <person name="Berlin A."/>
            <person name="Brown A."/>
            <person name="Chapman S.B."/>
            <person name="Chen Z."/>
            <person name="Dunbar C."/>
            <person name="Freedman E."/>
            <person name="Gearin G."/>
            <person name="Gellesch M."/>
            <person name="Goldberg J."/>
            <person name="Griggs A."/>
            <person name="Gujja S."/>
            <person name="Heiman D."/>
            <person name="Howarth C."/>
            <person name="Larson L."/>
            <person name="Lui A."/>
            <person name="MacDonald P.J.P."/>
            <person name="Montmayeur A."/>
            <person name="Murphy C."/>
            <person name="Neiman D."/>
            <person name="Pearson M."/>
            <person name="Priest M."/>
            <person name="Roberts A."/>
            <person name="Saif S."/>
            <person name="Shea T."/>
            <person name="Shenoy N."/>
            <person name="Sisk P."/>
            <person name="Stolte C."/>
            <person name="Sykes S."/>
            <person name="Wortman J."/>
            <person name="Nusbaum C."/>
            <person name="Birren B."/>
        </authorList>
    </citation>
    <scope>NUCLEOTIDE SEQUENCE [LARGE SCALE GENOMIC DNA]</scope>
    <source>
        <strain evidence="2 3">1_3_50AFAA</strain>
    </source>
</reference>
<dbReference type="AlphaFoldDB" id="A0A096AZ99"/>
<feature type="domain" description="ParB-like N-terminal" evidence="1">
    <location>
        <begin position="29"/>
        <end position="91"/>
    </location>
</feature>
<keyword evidence="3" id="KW-1185">Reference proteome</keyword>
<dbReference type="Gene3D" id="3.90.1530.30">
    <property type="match status" value="1"/>
</dbReference>
<dbReference type="RefSeq" id="WP_044943589.1">
    <property type="nucleotide sequence ID" value="NZ_KN174169.1"/>
</dbReference>
<sequence>MAKFDITAAFAAAVGNVSDSDTSREAIEYIGLDKLEADPGNFYSLTGLEDLAANIELCGLQQPIRVRPTEDGRYAIVSGHRRWSALKLLRSTEG</sequence>
<organism evidence="2 3">
    <name type="scientific">Flavonifractor plautii 1_3_50AFAA</name>
    <dbReference type="NCBI Taxonomy" id="742738"/>
    <lineage>
        <taxon>Bacteria</taxon>
        <taxon>Bacillati</taxon>
        <taxon>Bacillota</taxon>
        <taxon>Clostridia</taxon>
        <taxon>Eubacteriales</taxon>
        <taxon>Oscillospiraceae</taxon>
        <taxon>Flavonifractor</taxon>
    </lineage>
</organism>
<dbReference type="HOGENOM" id="CLU_2431998_0_0_9"/>
<evidence type="ECO:0000259" key="1">
    <source>
        <dbReference type="Pfam" id="PF02195"/>
    </source>
</evidence>
<name>A0A096AZ99_FLAPL</name>
<dbReference type="Proteomes" id="UP000029585">
    <property type="component" value="Unassembled WGS sequence"/>
</dbReference>
<dbReference type="GO" id="GO:0005694">
    <property type="term" value="C:chromosome"/>
    <property type="evidence" value="ECO:0007669"/>
    <property type="project" value="TreeGrafter"/>
</dbReference>
<accession>A0A096AZ99</accession>
<dbReference type="eggNOG" id="COG1475">
    <property type="taxonomic scope" value="Bacteria"/>
</dbReference>
<dbReference type="InterPro" id="IPR003115">
    <property type="entry name" value="ParB_N"/>
</dbReference>
<protein>
    <recommendedName>
        <fullName evidence="1">ParB-like N-terminal domain-containing protein</fullName>
    </recommendedName>
</protein>
<comment type="caution">
    <text evidence="2">The sequence shown here is derived from an EMBL/GenBank/DDBJ whole genome shotgun (WGS) entry which is preliminary data.</text>
</comment>
<gene>
    <name evidence="2" type="ORF">HMPREF9460_04051</name>
</gene>
<dbReference type="PANTHER" id="PTHR33375">
    <property type="entry name" value="CHROMOSOME-PARTITIONING PROTEIN PARB-RELATED"/>
    <property type="match status" value="1"/>
</dbReference>
<feature type="non-terminal residue" evidence="2">
    <location>
        <position position="94"/>
    </location>
</feature>
<dbReference type="InterPro" id="IPR050336">
    <property type="entry name" value="Chromosome_partition/occlusion"/>
</dbReference>
<proteinExistence type="predicted"/>
<dbReference type="PANTHER" id="PTHR33375:SF1">
    <property type="entry name" value="CHROMOSOME-PARTITIONING PROTEIN PARB-RELATED"/>
    <property type="match status" value="1"/>
</dbReference>